<dbReference type="EMBL" id="MSFN02000001">
    <property type="protein sequence ID" value="PTU24188.1"/>
    <property type="molecule type" value="Genomic_DNA"/>
</dbReference>
<evidence type="ECO:0000256" key="1">
    <source>
        <dbReference type="SAM" id="MobiDB-lite"/>
    </source>
</evidence>
<accession>A0A2T5M6M6</accession>
<proteinExistence type="predicted"/>
<feature type="compositionally biased region" description="Basic residues" evidence="1">
    <location>
        <begin position="101"/>
        <end position="113"/>
    </location>
</feature>
<dbReference type="GeneID" id="63816424"/>
<sequence>MSDFGQQANGPVASPGPFIGPPSLPHVVPYVSSQATPGKQLPPGMHLGQWNVFRNGVRPGQSARTTGLETTSILARAVYVSIPIPCSRRPQGMSMCLSPPSHKRAPHKFRSRPRSPSQSSCSLPRRFKFSRSFYRLSVLRLSSSSQHAGQCETDTAGA</sequence>
<dbReference type="AlphaFoldDB" id="A0A2T5M6M6"/>
<name>A0A2T5M6M6_9EURO</name>
<protein>
    <submittedName>
        <fullName evidence="2">Uncharacterized protein</fullName>
    </submittedName>
</protein>
<reference evidence="2 3" key="1">
    <citation type="journal article" date="2018" name="Proc. Natl. Acad. Sci. U.S.A.">
        <title>Linking secondary metabolites to gene clusters through genome sequencing of six diverse Aspergillus species.</title>
        <authorList>
            <person name="Kaerboelling I."/>
            <person name="Vesth T.C."/>
            <person name="Frisvad J.C."/>
            <person name="Nybo J.L."/>
            <person name="Theobald S."/>
            <person name="Kuo A."/>
            <person name="Bowyer P."/>
            <person name="Matsuda Y."/>
            <person name="Mondo S."/>
            <person name="Lyhne E.K."/>
            <person name="Kogle M.E."/>
            <person name="Clum A."/>
            <person name="Lipzen A."/>
            <person name="Salamov A."/>
            <person name="Ngan C.Y."/>
            <person name="Daum C."/>
            <person name="Chiniquy J."/>
            <person name="Barry K."/>
            <person name="LaButti K."/>
            <person name="Haridas S."/>
            <person name="Simmons B.A."/>
            <person name="Magnuson J.K."/>
            <person name="Mortensen U.H."/>
            <person name="Larsen T.O."/>
            <person name="Grigoriev I.V."/>
            <person name="Baker S.E."/>
            <person name="Andersen M.R."/>
        </authorList>
    </citation>
    <scope>NUCLEOTIDE SEQUENCE [LARGE SCALE GENOMIC DNA]</scope>
    <source>
        <strain evidence="2 3">IBT 24754</strain>
    </source>
</reference>
<dbReference type="VEuPathDB" id="FungiDB:P175DRAFT_0527641"/>
<comment type="caution">
    <text evidence="2">The sequence shown here is derived from an EMBL/GenBank/DDBJ whole genome shotgun (WGS) entry which is preliminary data.</text>
</comment>
<gene>
    <name evidence="2" type="ORF">P175DRAFT_0527641</name>
</gene>
<dbReference type="RefSeq" id="XP_040755580.1">
    <property type="nucleotide sequence ID" value="XM_040899542.1"/>
</dbReference>
<feature type="compositionally biased region" description="Low complexity" evidence="1">
    <location>
        <begin position="114"/>
        <end position="123"/>
    </location>
</feature>
<evidence type="ECO:0000313" key="2">
    <source>
        <dbReference type="EMBL" id="PTU24188.1"/>
    </source>
</evidence>
<dbReference type="Proteomes" id="UP000244073">
    <property type="component" value="Unassembled WGS sequence"/>
</dbReference>
<feature type="region of interest" description="Disordered" evidence="1">
    <location>
        <begin position="91"/>
        <end position="123"/>
    </location>
</feature>
<organism evidence="2 3">
    <name type="scientific">Aspergillus ochraceoroseus IBT 24754</name>
    <dbReference type="NCBI Taxonomy" id="1392256"/>
    <lineage>
        <taxon>Eukaryota</taxon>
        <taxon>Fungi</taxon>
        <taxon>Dikarya</taxon>
        <taxon>Ascomycota</taxon>
        <taxon>Pezizomycotina</taxon>
        <taxon>Eurotiomycetes</taxon>
        <taxon>Eurotiomycetidae</taxon>
        <taxon>Eurotiales</taxon>
        <taxon>Aspergillaceae</taxon>
        <taxon>Aspergillus</taxon>
        <taxon>Aspergillus subgen. Nidulantes</taxon>
    </lineage>
</organism>
<evidence type="ECO:0000313" key="3">
    <source>
        <dbReference type="Proteomes" id="UP000244073"/>
    </source>
</evidence>